<dbReference type="EMBL" id="JAGHQL010000056">
    <property type="protein sequence ID" value="KAH0542323.1"/>
    <property type="molecule type" value="Genomic_DNA"/>
</dbReference>
<organism evidence="1 2">
    <name type="scientific">Glutinoglossum americanum</name>
    <dbReference type="NCBI Taxonomy" id="1670608"/>
    <lineage>
        <taxon>Eukaryota</taxon>
        <taxon>Fungi</taxon>
        <taxon>Dikarya</taxon>
        <taxon>Ascomycota</taxon>
        <taxon>Pezizomycotina</taxon>
        <taxon>Geoglossomycetes</taxon>
        <taxon>Geoglossales</taxon>
        <taxon>Geoglossaceae</taxon>
        <taxon>Glutinoglossum</taxon>
    </lineage>
</organism>
<gene>
    <name evidence="1" type="ORF">FGG08_003260</name>
</gene>
<dbReference type="OrthoDB" id="4510061at2759"/>
<keyword evidence="2" id="KW-1185">Reference proteome</keyword>
<dbReference type="AlphaFoldDB" id="A0A9P8I7M4"/>
<name>A0A9P8I7M4_9PEZI</name>
<proteinExistence type="predicted"/>
<sequence>MKIDQSEIGLRGNRFLGFKPPRATLEISFEANIHHRSIIDENPTNRTLVRNNMADGRGDNSSVNDFRAVRIAEIMNDFRTLQYYISQTKANPTRPEDYYEEGYVVLRQCVSDGQAVLSSNFNAGDSATPGANGEREKVQLQRIMLDASARRFQAQKIYLRAMAATRWANSRAVILQGQKPQAGYLPSLQATSEGLRAELAAISDQKVHSDLLTADYHAGRWIQEDPSLSTVLNWIHSSR</sequence>
<comment type="caution">
    <text evidence="1">The sequence shown here is derived from an EMBL/GenBank/DDBJ whole genome shotgun (WGS) entry which is preliminary data.</text>
</comment>
<reference evidence="1" key="1">
    <citation type="submission" date="2021-03" db="EMBL/GenBank/DDBJ databases">
        <title>Comparative genomics and phylogenomic investigation of the class Geoglossomycetes provide insights into ecological specialization and systematics.</title>
        <authorList>
            <person name="Melie T."/>
            <person name="Pirro S."/>
            <person name="Miller A.N."/>
            <person name="Quandt A."/>
        </authorList>
    </citation>
    <scope>NUCLEOTIDE SEQUENCE</scope>
    <source>
        <strain evidence="1">GBOQ0MN5Z8</strain>
    </source>
</reference>
<protein>
    <submittedName>
        <fullName evidence="1">Uncharacterized protein</fullName>
    </submittedName>
</protein>
<evidence type="ECO:0000313" key="1">
    <source>
        <dbReference type="EMBL" id="KAH0542323.1"/>
    </source>
</evidence>
<dbReference type="Proteomes" id="UP000698800">
    <property type="component" value="Unassembled WGS sequence"/>
</dbReference>
<evidence type="ECO:0000313" key="2">
    <source>
        <dbReference type="Proteomes" id="UP000698800"/>
    </source>
</evidence>
<accession>A0A9P8I7M4</accession>